<dbReference type="InterPro" id="IPR002110">
    <property type="entry name" value="Ankyrin_rpt"/>
</dbReference>
<dbReference type="PROSITE" id="PS50053">
    <property type="entry name" value="UBIQUITIN_2"/>
    <property type="match status" value="1"/>
</dbReference>
<dbReference type="PROSITE" id="PS50297">
    <property type="entry name" value="ANK_REP_REGION"/>
    <property type="match status" value="6"/>
</dbReference>
<feature type="repeat" description="ANK" evidence="1">
    <location>
        <begin position="622"/>
        <end position="654"/>
    </location>
</feature>
<feature type="repeat" description="ANK" evidence="1">
    <location>
        <begin position="656"/>
        <end position="688"/>
    </location>
</feature>
<dbReference type="SMART" id="SM00213">
    <property type="entry name" value="UBQ"/>
    <property type="match status" value="1"/>
</dbReference>
<dbReference type="SMART" id="SM00248">
    <property type="entry name" value="ANK"/>
    <property type="match status" value="9"/>
</dbReference>
<dbReference type="InterPro" id="IPR052391">
    <property type="entry name" value="E3_Ligase-Neurotoxin"/>
</dbReference>
<dbReference type="PROSITE" id="PS50088">
    <property type="entry name" value="ANK_REPEAT"/>
    <property type="match status" value="6"/>
</dbReference>
<evidence type="ECO:0000259" key="2">
    <source>
        <dbReference type="PROSITE" id="PS50053"/>
    </source>
</evidence>
<dbReference type="InterPro" id="IPR036770">
    <property type="entry name" value="Ankyrin_rpt-contain_sf"/>
</dbReference>
<dbReference type="Proteomes" id="UP001515480">
    <property type="component" value="Unassembled WGS sequence"/>
</dbReference>
<dbReference type="InterPro" id="IPR029071">
    <property type="entry name" value="Ubiquitin-like_domsf"/>
</dbReference>
<feature type="domain" description="Ubiquitin-like" evidence="2">
    <location>
        <begin position="27"/>
        <end position="101"/>
    </location>
</feature>
<dbReference type="Gene3D" id="1.25.40.20">
    <property type="entry name" value="Ankyrin repeat-containing domain"/>
    <property type="match status" value="4"/>
</dbReference>
<dbReference type="SUPFAM" id="SSF54236">
    <property type="entry name" value="Ubiquitin-like"/>
    <property type="match status" value="1"/>
</dbReference>
<protein>
    <recommendedName>
        <fullName evidence="2">Ubiquitin-like domain-containing protein</fullName>
    </recommendedName>
</protein>
<evidence type="ECO:0000313" key="4">
    <source>
        <dbReference type="Proteomes" id="UP001515480"/>
    </source>
</evidence>
<feature type="repeat" description="ANK" evidence="1">
    <location>
        <begin position="689"/>
        <end position="721"/>
    </location>
</feature>
<dbReference type="SUPFAM" id="SSF48403">
    <property type="entry name" value="Ankyrin repeat"/>
    <property type="match status" value="1"/>
</dbReference>
<feature type="repeat" description="ANK" evidence="1">
    <location>
        <begin position="589"/>
        <end position="621"/>
    </location>
</feature>
<evidence type="ECO:0000256" key="1">
    <source>
        <dbReference type="PROSITE-ProRule" id="PRU00023"/>
    </source>
</evidence>
<dbReference type="Pfam" id="PF12796">
    <property type="entry name" value="Ank_2"/>
    <property type="match status" value="3"/>
</dbReference>
<keyword evidence="4" id="KW-1185">Reference proteome</keyword>
<reference evidence="3 4" key="1">
    <citation type="journal article" date="2024" name="Science">
        <title>Giant polyketide synthase enzymes in the biosynthesis of giant marine polyether toxins.</title>
        <authorList>
            <person name="Fallon T.R."/>
            <person name="Shende V.V."/>
            <person name="Wierzbicki I.H."/>
            <person name="Pendleton A.L."/>
            <person name="Watervoot N.F."/>
            <person name="Auber R.P."/>
            <person name="Gonzalez D.J."/>
            <person name="Wisecaver J.H."/>
            <person name="Moore B.S."/>
        </authorList>
    </citation>
    <scope>NUCLEOTIDE SEQUENCE [LARGE SCALE GENOMIC DNA]</scope>
    <source>
        <strain evidence="3 4">12B1</strain>
    </source>
</reference>
<comment type="caution">
    <text evidence="3">The sequence shown here is derived from an EMBL/GenBank/DDBJ whole genome shotgun (WGS) entry which is preliminary data.</text>
</comment>
<proteinExistence type="predicted"/>
<organism evidence="3 4">
    <name type="scientific">Prymnesium parvum</name>
    <name type="common">Toxic golden alga</name>
    <dbReference type="NCBI Taxonomy" id="97485"/>
    <lineage>
        <taxon>Eukaryota</taxon>
        <taxon>Haptista</taxon>
        <taxon>Haptophyta</taxon>
        <taxon>Prymnesiophyceae</taxon>
        <taxon>Prymnesiales</taxon>
        <taxon>Prymnesiaceae</taxon>
        <taxon>Prymnesium</taxon>
    </lineage>
</organism>
<evidence type="ECO:0000313" key="3">
    <source>
        <dbReference type="EMBL" id="KAL1495406.1"/>
    </source>
</evidence>
<dbReference type="Gene3D" id="3.10.20.90">
    <property type="entry name" value="Phosphatidylinositol 3-kinase Catalytic Subunit, Chain A, domain 1"/>
    <property type="match status" value="1"/>
</dbReference>
<dbReference type="InterPro" id="IPR000626">
    <property type="entry name" value="Ubiquitin-like_dom"/>
</dbReference>
<gene>
    <name evidence="3" type="ORF">AB1Y20_016774</name>
</gene>
<dbReference type="Pfam" id="PF00023">
    <property type="entry name" value="Ank"/>
    <property type="match status" value="1"/>
</dbReference>
<dbReference type="AlphaFoldDB" id="A0AB34I8V6"/>
<name>A0AB34I8V6_PRYPA</name>
<dbReference type="PANTHER" id="PTHR24133">
    <property type="entry name" value="ANKYRIN DOMAIN-CONTAINING"/>
    <property type="match status" value="1"/>
</dbReference>
<accession>A0AB34I8V6</accession>
<dbReference type="EMBL" id="JBGBPQ010000032">
    <property type="protein sequence ID" value="KAL1495406.1"/>
    <property type="molecule type" value="Genomic_DNA"/>
</dbReference>
<keyword evidence="1" id="KW-0040">ANK repeat</keyword>
<feature type="repeat" description="ANK" evidence="1">
    <location>
        <begin position="524"/>
        <end position="556"/>
    </location>
</feature>
<sequence>MAEAILSAAAAAPRLGARDAAGQPGAFQIQLLAQGATHTLDVLPSTPAAALRSLAARRVRIPPPLFSLYHRGSLLHGEAPLASCGLRRDALVELKLRGRGGGACGSKPAGSVSPPPWQPRAAALAEALGAPCTGPPPADEASAAEQAAAASLEAAAERCLAAGEAWPCDRCGGGFAEQWGEQPWHCFACKAPLHPARAEAEAEAARSAQEADALFMSGGALSAEGQRRHASRGIEVSVLQEIARVLGGEASTADVVALLVKPATARLRCRFVELPSMRGRTGEPRAFVSHTWKAPFADLVAAVSFVLQSNDYVWVDIFAVRQWPGNDADLDFDCCIRQAPCFLLVGKHIPEVASLDLEVLRSNMKEKPPLPDTALQWCAFFRVWCLVELDASLRYGKTTLMLIGANDGERGFVPNDGMINNLLHLIDVTKAVASVEADRVRILQDLEKSTGAAALNARAVSALNGSLNVMQHPKVLQAAFGNLAPLDGLIGKVRLGEALTTAAASGFVEVMSRLLLRGAPVSHRDNTPIIAAALCGHEHCIRLLLEHSADIDACDKLGWTPLMHSTHGYEACVRTLISCSADMQKQNNDGFTALAIASQRGQLKCIDALLEAGADLEKADNADWTPLMLACLNGHERCVRRFIERGANIEKQDNTQGFTALMIACQMGYAPCVEALLEAGADREKQSEDPSTALMVACHSGHAACVRMLLEYGANVNATAAQGAGALLIASQAGYEPCVHSLIEHSAIVDQAADDGTTPLMHACKGGHAACVKALLDAGANKDLKTLRGGTATGIAREYGHTALLQLLQ</sequence>
<feature type="repeat" description="ANK" evidence="1">
    <location>
        <begin position="755"/>
        <end position="787"/>
    </location>
</feature>
<dbReference type="PANTHER" id="PTHR24133:SF40">
    <property type="entry name" value="ANKYRIN REPEAT DOMAIN 44"/>
    <property type="match status" value="1"/>
</dbReference>